<dbReference type="EMBL" id="KI925459">
    <property type="protein sequence ID" value="ETW81128.1"/>
    <property type="molecule type" value="Genomic_DNA"/>
</dbReference>
<dbReference type="InParanoid" id="W4K5M8"/>
<protein>
    <submittedName>
        <fullName evidence="2">Uncharacterized protein</fullName>
    </submittedName>
</protein>
<proteinExistence type="predicted"/>
<dbReference type="GeneID" id="20670720"/>
<dbReference type="AlphaFoldDB" id="W4K5M8"/>
<organism evidence="2 3">
    <name type="scientific">Heterobasidion irregulare (strain TC 32-1)</name>
    <dbReference type="NCBI Taxonomy" id="747525"/>
    <lineage>
        <taxon>Eukaryota</taxon>
        <taxon>Fungi</taxon>
        <taxon>Dikarya</taxon>
        <taxon>Basidiomycota</taxon>
        <taxon>Agaricomycotina</taxon>
        <taxon>Agaricomycetes</taxon>
        <taxon>Russulales</taxon>
        <taxon>Bondarzewiaceae</taxon>
        <taxon>Heterobasidion</taxon>
        <taxon>Heterobasidion annosum species complex</taxon>
    </lineage>
</organism>
<sequence length="93" mass="10656">MCFLLVVCSLLYRTSIGVTRRYFVVYIYCLSNHSRLCSHYCSSLIPLPLSHCYHVYCYFLTPICSFVSAFCPSHFLLYMGSILSNASVLFVSI</sequence>
<evidence type="ECO:0000313" key="2">
    <source>
        <dbReference type="EMBL" id="ETW81128.1"/>
    </source>
</evidence>
<evidence type="ECO:0000313" key="3">
    <source>
        <dbReference type="Proteomes" id="UP000030671"/>
    </source>
</evidence>
<keyword evidence="1" id="KW-0732">Signal</keyword>
<dbReference type="RefSeq" id="XP_009547799.1">
    <property type="nucleotide sequence ID" value="XM_009549504.1"/>
</dbReference>
<feature type="signal peptide" evidence="1">
    <location>
        <begin position="1"/>
        <end position="17"/>
    </location>
</feature>
<accession>W4K5M8</accession>
<reference evidence="2 3" key="1">
    <citation type="journal article" date="2012" name="New Phytol.">
        <title>Insight into trade-off between wood decay and parasitism from the genome of a fungal forest pathogen.</title>
        <authorList>
            <person name="Olson A."/>
            <person name="Aerts A."/>
            <person name="Asiegbu F."/>
            <person name="Belbahri L."/>
            <person name="Bouzid O."/>
            <person name="Broberg A."/>
            <person name="Canback B."/>
            <person name="Coutinho P.M."/>
            <person name="Cullen D."/>
            <person name="Dalman K."/>
            <person name="Deflorio G."/>
            <person name="van Diepen L.T."/>
            <person name="Dunand C."/>
            <person name="Duplessis S."/>
            <person name="Durling M."/>
            <person name="Gonthier P."/>
            <person name="Grimwood J."/>
            <person name="Fossdal C.G."/>
            <person name="Hansson D."/>
            <person name="Henrissat B."/>
            <person name="Hietala A."/>
            <person name="Himmelstrand K."/>
            <person name="Hoffmeister D."/>
            <person name="Hogberg N."/>
            <person name="James T.Y."/>
            <person name="Karlsson M."/>
            <person name="Kohler A."/>
            <person name="Kues U."/>
            <person name="Lee Y.H."/>
            <person name="Lin Y.C."/>
            <person name="Lind M."/>
            <person name="Lindquist E."/>
            <person name="Lombard V."/>
            <person name="Lucas S."/>
            <person name="Lunden K."/>
            <person name="Morin E."/>
            <person name="Murat C."/>
            <person name="Park J."/>
            <person name="Raffaello T."/>
            <person name="Rouze P."/>
            <person name="Salamov A."/>
            <person name="Schmutz J."/>
            <person name="Solheim H."/>
            <person name="Stahlberg J."/>
            <person name="Velez H."/>
            <person name="de Vries R.P."/>
            <person name="Wiebenga A."/>
            <person name="Woodward S."/>
            <person name="Yakovlev I."/>
            <person name="Garbelotto M."/>
            <person name="Martin F."/>
            <person name="Grigoriev I.V."/>
            <person name="Stenlid J."/>
        </authorList>
    </citation>
    <scope>NUCLEOTIDE SEQUENCE [LARGE SCALE GENOMIC DNA]</scope>
    <source>
        <strain evidence="2 3">TC 32-1</strain>
    </source>
</reference>
<dbReference type="HOGENOM" id="CLU_2399943_0_0_1"/>
<dbReference type="KEGG" id="hir:HETIRDRAFT_321095"/>
<name>W4K5M8_HETIT</name>
<gene>
    <name evidence="2" type="ORF">HETIRDRAFT_321095</name>
</gene>
<dbReference type="Proteomes" id="UP000030671">
    <property type="component" value="Unassembled WGS sequence"/>
</dbReference>
<dbReference type="OrthoDB" id="39175at2759"/>
<keyword evidence="3" id="KW-1185">Reference proteome</keyword>
<feature type="chain" id="PRO_5004844020" evidence="1">
    <location>
        <begin position="18"/>
        <end position="93"/>
    </location>
</feature>
<evidence type="ECO:0000256" key="1">
    <source>
        <dbReference type="SAM" id="SignalP"/>
    </source>
</evidence>